<gene>
    <name evidence="5" type="ORF">AS026_33750</name>
</gene>
<dbReference type="PROSITE" id="PS50995">
    <property type="entry name" value="HTH_MARR_2"/>
    <property type="match status" value="1"/>
</dbReference>
<dbReference type="InterPro" id="IPR036388">
    <property type="entry name" value="WH-like_DNA-bd_sf"/>
</dbReference>
<sequence length="168" mass="18407">MATKQMDDLTDADYEALSNLRHALRQFMDFSASAAHEEGLPVQQHQALLAIKGHHGEEAMSVGLLAGRLLIAPHSATELVGRLVAAGHVSRTVDPNDKRRHTLALTQKAEAVLKRLTAIHLSEIREMAPRLIAILHGLQDGVELNGRANIGSQKSNPFETWMSNVKSR</sequence>
<keyword evidence="6" id="KW-1185">Reference proteome</keyword>
<organism evidence="5 6">
    <name type="scientific">Rhizobium altiplani</name>
    <dbReference type="NCBI Taxonomy" id="1864509"/>
    <lineage>
        <taxon>Bacteria</taxon>
        <taxon>Pseudomonadati</taxon>
        <taxon>Pseudomonadota</taxon>
        <taxon>Alphaproteobacteria</taxon>
        <taxon>Hyphomicrobiales</taxon>
        <taxon>Rhizobiaceae</taxon>
        <taxon>Rhizobium/Agrobacterium group</taxon>
        <taxon>Rhizobium</taxon>
    </lineage>
</organism>
<proteinExistence type="predicted"/>
<dbReference type="SUPFAM" id="SSF46785">
    <property type="entry name" value="Winged helix' DNA-binding domain"/>
    <property type="match status" value="1"/>
</dbReference>
<evidence type="ECO:0000256" key="1">
    <source>
        <dbReference type="ARBA" id="ARBA00023015"/>
    </source>
</evidence>
<evidence type="ECO:0000256" key="2">
    <source>
        <dbReference type="ARBA" id="ARBA00023125"/>
    </source>
</evidence>
<dbReference type="AlphaFoldDB" id="A0A109JWU3"/>
<reference evidence="5 6" key="1">
    <citation type="submission" date="2015-11" db="EMBL/GenBank/DDBJ databases">
        <title>Draft Genome Sequence of the Strain BR 10423 (Rhizobium sp.) isolated from nodules of Mimosa pudica.</title>
        <authorList>
            <person name="Barauna A.C."/>
            <person name="Zilli J.E."/>
            <person name="Simoes-Araujo J.L."/>
            <person name="Reis V.M."/>
            <person name="James E.K."/>
            <person name="Reis F.B.Jr."/>
            <person name="Rouws L.F."/>
            <person name="Passos S.R."/>
            <person name="Gois S.R."/>
        </authorList>
    </citation>
    <scope>NUCLEOTIDE SEQUENCE [LARGE SCALE GENOMIC DNA]</scope>
    <source>
        <strain evidence="5 6">BR10423</strain>
    </source>
</reference>
<protein>
    <submittedName>
        <fullName evidence="5">MarR family transcriptional regulator</fullName>
    </submittedName>
</protein>
<dbReference type="InterPro" id="IPR000835">
    <property type="entry name" value="HTH_MarR-typ"/>
</dbReference>
<dbReference type="GO" id="GO:0003677">
    <property type="term" value="F:DNA binding"/>
    <property type="evidence" value="ECO:0007669"/>
    <property type="project" value="UniProtKB-KW"/>
</dbReference>
<evidence type="ECO:0000256" key="3">
    <source>
        <dbReference type="ARBA" id="ARBA00023163"/>
    </source>
</evidence>
<dbReference type="SMART" id="SM00347">
    <property type="entry name" value="HTH_MARR"/>
    <property type="match status" value="1"/>
</dbReference>
<evidence type="ECO:0000313" key="5">
    <source>
        <dbReference type="EMBL" id="KWV56533.1"/>
    </source>
</evidence>
<dbReference type="GO" id="GO:0006950">
    <property type="term" value="P:response to stress"/>
    <property type="evidence" value="ECO:0007669"/>
    <property type="project" value="TreeGrafter"/>
</dbReference>
<dbReference type="PROSITE" id="PS01117">
    <property type="entry name" value="HTH_MARR_1"/>
    <property type="match status" value="1"/>
</dbReference>
<dbReference type="InterPro" id="IPR036390">
    <property type="entry name" value="WH_DNA-bd_sf"/>
</dbReference>
<dbReference type="OrthoDB" id="9807800at2"/>
<dbReference type="InterPro" id="IPR023187">
    <property type="entry name" value="Tscrpt_reg_MarR-type_CS"/>
</dbReference>
<keyword evidence="2" id="KW-0238">DNA-binding</keyword>
<dbReference type="Pfam" id="PF12802">
    <property type="entry name" value="MarR_2"/>
    <property type="match status" value="1"/>
</dbReference>
<keyword evidence="3" id="KW-0804">Transcription</keyword>
<comment type="caution">
    <text evidence="5">The sequence shown here is derived from an EMBL/GenBank/DDBJ whole genome shotgun (WGS) entry which is preliminary data.</text>
</comment>
<dbReference type="GO" id="GO:0003700">
    <property type="term" value="F:DNA-binding transcription factor activity"/>
    <property type="evidence" value="ECO:0007669"/>
    <property type="project" value="InterPro"/>
</dbReference>
<dbReference type="Proteomes" id="UP000068164">
    <property type="component" value="Unassembled WGS sequence"/>
</dbReference>
<dbReference type="InterPro" id="IPR039422">
    <property type="entry name" value="MarR/SlyA-like"/>
</dbReference>
<evidence type="ECO:0000313" key="6">
    <source>
        <dbReference type="Proteomes" id="UP000068164"/>
    </source>
</evidence>
<dbReference type="Gene3D" id="1.10.10.10">
    <property type="entry name" value="Winged helix-like DNA-binding domain superfamily/Winged helix DNA-binding domain"/>
    <property type="match status" value="1"/>
</dbReference>
<feature type="domain" description="HTH marR-type" evidence="4">
    <location>
        <begin position="1"/>
        <end position="156"/>
    </location>
</feature>
<dbReference type="PANTHER" id="PTHR33164:SF43">
    <property type="entry name" value="HTH-TYPE TRANSCRIPTIONAL REPRESSOR YETL"/>
    <property type="match status" value="1"/>
</dbReference>
<dbReference type="PANTHER" id="PTHR33164">
    <property type="entry name" value="TRANSCRIPTIONAL REGULATOR, MARR FAMILY"/>
    <property type="match status" value="1"/>
</dbReference>
<name>A0A109JWU3_9HYPH</name>
<keyword evidence="1" id="KW-0805">Transcription regulation</keyword>
<dbReference type="EMBL" id="LNCD01000036">
    <property type="protein sequence ID" value="KWV56533.1"/>
    <property type="molecule type" value="Genomic_DNA"/>
</dbReference>
<evidence type="ECO:0000259" key="4">
    <source>
        <dbReference type="PROSITE" id="PS50995"/>
    </source>
</evidence>
<accession>A0A109JWU3</accession>